<evidence type="ECO:0000256" key="1">
    <source>
        <dbReference type="SAM" id="SignalP"/>
    </source>
</evidence>
<dbReference type="EMBL" id="SMSJ01000004">
    <property type="protein sequence ID" value="TDH63665.1"/>
    <property type="molecule type" value="Genomic_DNA"/>
</dbReference>
<sequence length="310" mass="31191">MLLRRSLVLLLPLLAIGCAAGGARKDPSSPLALRLGNALEAADPNADSLILRMDSFERMAQREDAAIGFAAGGRQAGGPRLSPAASGAAEAAGQVLMPGLTALGDYAHGLAQLAGGEAIEPRSGPAGAMLSRAAAEGLQAVRRTSGTVPPEPVQAAGLAGIAALSDLPDRMATAGGVTVPAMVAEAAPHLTAVTALLRAVIGTEPGQGTRGALRARREGLDAVQARFLAAVAADRRLGPGERYTIFRSVAEQREDDPAQGSFSALVDLLGTLEAAHAALAAGAPDADQRIAAFEAAVARLGAMAEAARRG</sequence>
<feature type="chain" id="PRO_5020500441" evidence="1">
    <location>
        <begin position="21"/>
        <end position="310"/>
    </location>
</feature>
<protein>
    <submittedName>
        <fullName evidence="2">Uncharacterized protein</fullName>
    </submittedName>
</protein>
<name>A0A4V3AAK2_9PROT</name>
<dbReference type="PROSITE" id="PS51257">
    <property type="entry name" value="PROKAR_LIPOPROTEIN"/>
    <property type="match status" value="1"/>
</dbReference>
<accession>A0A4V3AAK2</accession>
<keyword evidence="1" id="KW-0732">Signal</keyword>
<evidence type="ECO:0000313" key="3">
    <source>
        <dbReference type="Proteomes" id="UP000295096"/>
    </source>
</evidence>
<comment type="caution">
    <text evidence="2">The sequence shown here is derived from an EMBL/GenBank/DDBJ whole genome shotgun (WGS) entry which is preliminary data.</text>
</comment>
<dbReference type="AlphaFoldDB" id="A0A4V3AAK2"/>
<keyword evidence="3" id="KW-1185">Reference proteome</keyword>
<proteinExistence type="predicted"/>
<dbReference type="OrthoDB" id="7273206at2"/>
<gene>
    <name evidence="2" type="ORF">E2C06_04890</name>
</gene>
<feature type="signal peptide" evidence="1">
    <location>
        <begin position="1"/>
        <end position="20"/>
    </location>
</feature>
<dbReference type="Proteomes" id="UP000295096">
    <property type="component" value="Unassembled WGS sequence"/>
</dbReference>
<reference evidence="2 3" key="1">
    <citation type="journal article" date="2016" name="J. Microbiol.">
        <title>Dankookia rubra gen. nov., sp. nov., an alphaproteobacterium isolated from sediment of a shallow stream.</title>
        <authorList>
            <person name="Kim W.H."/>
            <person name="Kim D.H."/>
            <person name="Kang K."/>
            <person name="Ahn T.Y."/>
        </authorList>
    </citation>
    <scope>NUCLEOTIDE SEQUENCE [LARGE SCALE GENOMIC DNA]</scope>
    <source>
        <strain evidence="2 3">JCM30602</strain>
    </source>
</reference>
<evidence type="ECO:0000313" key="2">
    <source>
        <dbReference type="EMBL" id="TDH63665.1"/>
    </source>
</evidence>
<organism evidence="2 3">
    <name type="scientific">Dankookia rubra</name>
    <dbReference type="NCBI Taxonomy" id="1442381"/>
    <lineage>
        <taxon>Bacteria</taxon>
        <taxon>Pseudomonadati</taxon>
        <taxon>Pseudomonadota</taxon>
        <taxon>Alphaproteobacteria</taxon>
        <taxon>Acetobacterales</taxon>
        <taxon>Roseomonadaceae</taxon>
        <taxon>Dankookia</taxon>
    </lineage>
</organism>
<dbReference type="RefSeq" id="WP_133287459.1">
    <property type="nucleotide sequence ID" value="NZ_SMSJ01000004.1"/>
</dbReference>